<dbReference type="Proteomes" id="UP001162164">
    <property type="component" value="Unassembled WGS sequence"/>
</dbReference>
<feature type="domain" description="NudC N-terminal" evidence="1">
    <location>
        <begin position="11"/>
        <end position="61"/>
    </location>
</feature>
<dbReference type="Pfam" id="PF14050">
    <property type="entry name" value="Nudc_N"/>
    <property type="match status" value="1"/>
</dbReference>
<evidence type="ECO:0008006" key="5">
    <source>
        <dbReference type="Google" id="ProtNLM"/>
    </source>
</evidence>
<protein>
    <recommendedName>
        <fullName evidence="5">NudC N-terminal domain-containing protein</fullName>
    </recommendedName>
</protein>
<dbReference type="EMBL" id="JAPWTJ010000749">
    <property type="protein sequence ID" value="KAJ8975916.1"/>
    <property type="molecule type" value="Genomic_DNA"/>
</dbReference>
<evidence type="ECO:0000313" key="4">
    <source>
        <dbReference type="Proteomes" id="UP001162164"/>
    </source>
</evidence>
<dbReference type="Pfam" id="PF16273">
    <property type="entry name" value="NuDC"/>
    <property type="match status" value="1"/>
</dbReference>
<proteinExistence type="predicted"/>
<evidence type="ECO:0000259" key="2">
    <source>
        <dbReference type="Pfam" id="PF16273"/>
    </source>
</evidence>
<sequence>MSGDSSKVEQFDTLFLSIAQHHPEGASQLLDTFVNFLGRKTDFFIGGQEGEWEKLVMNTFRKYEKISKGRHEVELKEKREKEARLKAAAAKRVVEETVKSAEIKELTDVEAEKLQAEIDAQKNC</sequence>
<dbReference type="InterPro" id="IPR032572">
    <property type="entry name" value="NuDC"/>
</dbReference>
<feature type="domain" description="Nuclear migration protein nudC" evidence="2">
    <location>
        <begin position="99"/>
        <end position="123"/>
    </location>
</feature>
<organism evidence="3 4">
    <name type="scientific">Molorchus minor</name>
    <dbReference type="NCBI Taxonomy" id="1323400"/>
    <lineage>
        <taxon>Eukaryota</taxon>
        <taxon>Metazoa</taxon>
        <taxon>Ecdysozoa</taxon>
        <taxon>Arthropoda</taxon>
        <taxon>Hexapoda</taxon>
        <taxon>Insecta</taxon>
        <taxon>Pterygota</taxon>
        <taxon>Neoptera</taxon>
        <taxon>Endopterygota</taxon>
        <taxon>Coleoptera</taxon>
        <taxon>Polyphaga</taxon>
        <taxon>Cucujiformia</taxon>
        <taxon>Chrysomeloidea</taxon>
        <taxon>Cerambycidae</taxon>
        <taxon>Lamiinae</taxon>
        <taxon>Monochamini</taxon>
        <taxon>Molorchus</taxon>
    </lineage>
</organism>
<name>A0ABQ9JCI8_9CUCU</name>
<keyword evidence="4" id="KW-1185">Reference proteome</keyword>
<comment type="caution">
    <text evidence="3">The sequence shown here is derived from an EMBL/GenBank/DDBJ whole genome shotgun (WGS) entry which is preliminary data.</text>
</comment>
<reference evidence="3" key="1">
    <citation type="journal article" date="2023" name="Insect Mol. Biol.">
        <title>Genome sequencing provides insights into the evolution of gene families encoding plant cell wall-degrading enzymes in longhorned beetles.</title>
        <authorList>
            <person name="Shin N.R."/>
            <person name="Okamura Y."/>
            <person name="Kirsch R."/>
            <person name="Pauchet Y."/>
        </authorList>
    </citation>
    <scope>NUCLEOTIDE SEQUENCE</scope>
    <source>
        <strain evidence="3">MMC_N1</strain>
    </source>
</reference>
<evidence type="ECO:0000259" key="1">
    <source>
        <dbReference type="Pfam" id="PF14050"/>
    </source>
</evidence>
<gene>
    <name evidence="3" type="ORF">NQ317_007759</name>
</gene>
<evidence type="ECO:0000313" key="3">
    <source>
        <dbReference type="EMBL" id="KAJ8975916.1"/>
    </source>
</evidence>
<accession>A0ABQ9JCI8</accession>
<dbReference type="InterPro" id="IPR025934">
    <property type="entry name" value="NudC_N_dom"/>
</dbReference>